<sequence length="83" mass="9273">MTHTARVEPIKEDVGDHYLISGWRVVDVTVADSPREISRHESEPEAIEAARRFEGQTSSEPGSDPDDNQDYDSSDLTDRDSTP</sequence>
<proteinExistence type="predicted"/>
<name>A0A4R8FRF4_9GAMM</name>
<evidence type="ECO:0000256" key="1">
    <source>
        <dbReference type="SAM" id="MobiDB-lite"/>
    </source>
</evidence>
<gene>
    <name evidence="2" type="ORF">DFO67_108205</name>
</gene>
<protein>
    <submittedName>
        <fullName evidence="2">Uncharacterized protein</fullName>
    </submittedName>
</protein>
<dbReference type="Proteomes" id="UP000294489">
    <property type="component" value="Unassembled WGS sequence"/>
</dbReference>
<dbReference type="OrthoDB" id="6167906at2"/>
<reference evidence="2 3" key="1">
    <citation type="submission" date="2019-03" db="EMBL/GenBank/DDBJ databases">
        <title>Freshwater and sediment microbial communities from various areas in North America, analyzing microbe dynamics in response to fracking.</title>
        <authorList>
            <person name="Lamendella R."/>
        </authorList>
    </citation>
    <scope>NUCLEOTIDE SEQUENCE [LARGE SCALE GENOMIC DNA]</scope>
    <source>
        <strain evidence="2 3">6_TX</strain>
    </source>
</reference>
<dbReference type="RefSeq" id="WP_134017996.1">
    <property type="nucleotide sequence ID" value="NZ_SOEC01000008.1"/>
</dbReference>
<feature type="compositionally biased region" description="Basic and acidic residues" evidence="1">
    <location>
        <begin position="34"/>
        <end position="54"/>
    </location>
</feature>
<feature type="region of interest" description="Disordered" evidence="1">
    <location>
        <begin position="34"/>
        <end position="83"/>
    </location>
</feature>
<organism evidence="2 3">
    <name type="scientific">Modicisalibacter xianhensis</name>
    <dbReference type="NCBI Taxonomy" id="442341"/>
    <lineage>
        <taxon>Bacteria</taxon>
        <taxon>Pseudomonadati</taxon>
        <taxon>Pseudomonadota</taxon>
        <taxon>Gammaproteobacteria</taxon>
        <taxon>Oceanospirillales</taxon>
        <taxon>Halomonadaceae</taxon>
        <taxon>Modicisalibacter</taxon>
    </lineage>
</organism>
<accession>A0A4R8FRF4</accession>
<evidence type="ECO:0000313" key="2">
    <source>
        <dbReference type="EMBL" id="TDX29161.1"/>
    </source>
</evidence>
<evidence type="ECO:0000313" key="3">
    <source>
        <dbReference type="Proteomes" id="UP000294489"/>
    </source>
</evidence>
<dbReference type="EMBL" id="SOEC01000008">
    <property type="protein sequence ID" value="TDX29161.1"/>
    <property type="molecule type" value="Genomic_DNA"/>
</dbReference>
<comment type="caution">
    <text evidence="2">The sequence shown here is derived from an EMBL/GenBank/DDBJ whole genome shotgun (WGS) entry which is preliminary data.</text>
</comment>
<dbReference type="AlphaFoldDB" id="A0A4R8FRF4"/>
<feature type="compositionally biased region" description="Acidic residues" evidence="1">
    <location>
        <begin position="63"/>
        <end position="75"/>
    </location>
</feature>